<organism evidence="3 4">
    <name type="scientific">Exaiptasia diaphana</name>
    <name type="common">Tropical sea anemone</name>
    <name type="synonym">Aiptasia pulchella</name>
    <dbReference type="NCBI Taxonomy" id="2652724"/>
    <lineage>
        <taxon>Eukaryota</taxon>
        <taxon>Metazoa</taxon>
        <taxon>Cnidaria</taxon>
        <taxon>Anthozoa</taxon>
        <taxon>Hexacorallia</taxon>
        <taxon>Actiniaria</taxon>
        <taxon>Aiptasiidae</taxon>
        <taxon>Exaiptasia</taxon>
    </lineage>
</organism>
<evidence type="ECO:0000256" key="1">
    <source>
        <dbReference type="ARBA" id="ARBA00022837"/>
    </source>
</evidence>
<dbReference type="AlphaFoldDB" id="A0A913Y6V0"/>
<protein>
    <recommendedName>
        <fullName evidence="2">EF-hand domain-containing protein</fullName>
    </recommendedName>
</protein>
<evidence type="ECO:0000259" key="2">
    <source>
        <dbReference type="PROSITE" id="PS50222"/>
    </source>
</evidence>
<accession>A0A913Y6V0</accession>
<dbReference type="InterPro" id="IPR002048">
    <property type="entry name" value="EF_hand_dom"/>
</dbReference>
<dbReference type="PANTHER" id="PTHR36696">
    <property type="entry name" value="AGAP012002-PA"/>
    <property type="match status" value="1"/>
</dbReference>
<dbReference type="OrthoDB" id="10021598at2759"/>
<feature type="domain" description="EF-hand" evidence="2">
    <location>
        <begin position="95"/>
        <end position="130"/>
    </location>
</feature>
<dbReference type="GeneID" id="110252578"/>
<dbReference type="Gene3D" id="1.10.238.10">
    <property type="entry name" value="EF-hand"/>
    <property type="match status" value="1"/>
</dbReference>
<dbReference type="OMA" id="HDEHREK"/>
<dbReference type="RefSeq" id="XP_020915062.1">
    <property type="nucleotide sequence ID" value="XM_021059403.2"/>
</dbReference>
<dbReference type="InterPro" id="IPR018247">
    <property type="entry name" value="EF_Hand_1_Ca_BS"/>
</dbReference>
<dbReference type="GO" id="GO:0005509">
    <property type="term" value="F:calcium ion binding"/>
    <property type="evidence" value="ECO:0007669"/>
    <property type="project" value="InterPro"/>
</dbReference>
<dbReference type="PROSITE" id="PS00018">
    <property type="entry name" value="EF_HAND_1"/>
    <property type="match status" value="1"/>
</dbReference>
<dbReference type="KEGG" id="epa:110252578"/>
<evidence type="ECO:0000313" key="4">
    <source>
        <dbReference type="Proteomes" id="UP000887567"/>
    </source>
</evidence>
<sequence length="215" mass="24963">MREIDRTLSTISYSSATGLNDSLQASSFEGQKITENYEEEETKRTGFNSETRAWLQGPLSLTRKGCRFELPMDMKVLENMTPLEYISTYCRINNRRKTLFRHYFMKNDKDKDGHVNHRELLKAMRDLYAQSITVHQVNEILNMLDIAEKSKTITLNMFFAIAAFSERFFYSFLNGGTEDETTRRTVLEETDFGALKWKLEGCNVSDNMKSVLSIL</sequence>
<evidence type="ECO:0000313" key="3">
    <source>
        <dbReference type="EnsemblMetazoa" id="XP_020915062.1"/>
    </source>
</evidence>
<keyword evidence="4" id="KW-1185">Reference proteome</keyword>
<keyword evidence="1" id="KW-0106">Calcium</keyword>
<dbReference type="PROSITE" id="PS50222">
    <property type="entry name" value="EF_HAND_2"/>
    <property type="match status" value="1"/>
</dbReference>
<dbReference type="InterPro" id="IPR011992">
    <property type="entry name" value="EF-hand-dom_pair"/>
</dbReference>
<dbReference type="PANTHER" id="PTHR36696:SF1">
    <property type="entry name" value="EF-HAND DOMAIN-CONTAINING PROTEIN"/>
    <property type="match status" value="1"/>
</dbReference>
<reference evidence="3" key="1">
    <citation type="submission" date="2022-11" db="UniProtKB">
        <authorList>
            <consortium name="EnsemblMetazoa"/>
        </authorList>
    </citation>
    <scope>IDENTIFICATION</scope>
</reference>
<name>A0A913Y6V0_EXADI</name>
<dbReference type="SUPFAM" id="SSF47473">
    <property type="entry name" value="EF-hand"/>
    <property type="match status" value="1"/>
</dbReference>
<proteinExistence type="predicted"/>
<dbReference type="EnsemblMetazoa" id="XM_021059403.2">
    <property type="protein sequence ID" value="XP_020915062.1"/>
    <property type="gene ID" value="LOC110252578"/>
</dbReference>
<dbReference type="Proteomes" id="UP000887567">
    <property type="component" value="Unplaced"/>
</dbReference>